<dbReference type="GO" id="GO:0006310">
    <property type="term" value="P:DNA recombination"/>
    <property type="evidence" value="ECO:0007669"/>
    <property type="project" value="UniProtKB-KW"/>
</dbReference>
<evidence type="ECO:0000313" key="4">
    <source>
        <dbReference type="EMBL" id="QBP10811.1"/>
    </source>
</evidence>
<protein>
    <submittedName>
        <fullName evidence="4">Integrase</fullName>
    </submittedName>
</protein>
<dbReference type="GO" id="GO:0015074">
    <property type="term" value="P:DNA integration"/>
    <property type="evidence" value="ECO:0007669"/>
    <property type="project" value="InterPro"/>
</dbReference>
<organism evidence="4 5">
    <name type="scientific">Cupriavidus metallidurans</name>
    <dbReference type="NCBI Taxonomy" id="119219"/>
    <lineage>
        <taxon>Bacteria</taxon>
        <taxon>Pseudomonadati</taxon>
        <taxon>Pseudomonadota</taxon>
        <taxon>Betaproteobacteria</taxon>
        <taxon>Burkholderiales</taxon>
        <taxon>Burkholderiaceae</taxon>
        <taxon>Cupriavidus</taxon>
    </lineage>
</organism>
<sequence length="203" mass="23106">MISRRRKLRQTSTGSKQVRPWRPDLNETASTETGLIHIRCSVELQKEFGLRREECIKFQIKYALNGKSTNEVKEIHLKPTWCKGGRARVVPVTTEEQRDLLARVLVLCGSGSMIPEHLKYVEQLGRYIRATRKAGICKLHGLRHEYAQRRYKEFTGWLAPAAGGPGSSHLTPDQRLVDHIARLKISAELGHNREAITAVYLGR</sequence>
<dbReference type="InterPro" id="IPR011010">
    <property type="entry name" value="DNA_brk_join_enz"/>
</dbReference>
<name>A0A482IRD4_9BURK</name>
<dbReference type="GO" id="GO:0003677">
    <property type="term" value="F:DNA binding"/>
    <property type="evidence" value="ECO:0007669"/>
    <property type="project" value="InterPro"/>
</dbReference>
<dbReference type="Gene3D" id="1.10.443.10">
    <property type="entry name" value="Intergrase catalytic core"/>
    <property type="match status" value="1"/>
</dbReference>
<evidence type="ECO:0000259" key="3">
    <source>
        <dbReference type="Pfam" id="PF12835"/>
    </source>
</evidence>
<feature type="region of interest" description="Disordered" evidence="2">
    <location>
        <begin position="1"/>
        <end position="24"/>
    </location>
</feature>
<evidence type="ECO:0000256" key="2">
    <source>
        <dbReference type="SAM" id="MobiDB-lite"/>
    </source>
</evidence>
<reference evidence="4 5" key="1">
    <citation type="submission" date="2019-03" db="EMBL/GenBank/DDBJ databases">
        <title>Comparative insights into the high quality Complete genome sequence of highly metal resistant Cupriavidus metallidurans strain BS1 isolated from a gold-copper mine.</title>
        <authorList>
            <person name="Mazhar H.S."/>
            <person name="Rensing C."/>
        </authorList>
    </citation>
    <scope>NUCLEOTIDE SEQUENCE [LARGE SCALE GENOMIC DNA]</scope>
    <source>
        <strain evidence="4 5">BS1</strain>
    </source>
</reference>
<feature type="domain" description="Integrase catalytic" evidence="3">
    <location>
        <begin position="36"/>
        <end position="148"/>
    </location>
</feature>
<dbReference type="Pfam" id="PF12835">
    <property type="entry name" value="Integrase_1"/>
    <property type="match status" value="1"/>
</dbReference>
<dbReference type="InterPro" id="IPR013762">
    <property type="entry name" value="Integrase-like_cat_sf"/>
</dbReference>
<dbReference type="EMBL" id="CP037900">
    <property type="protein sequence ID" value="QBP10811.1"/>
    <property type="molecule type" value="Genomic_DNA"/>
</dbReference>
<dbReference type="InterPro" id="IPR024456">
    <property type="entry name" value="Integrase_catalytic_putative"/>
</dbReference>
<dbReference type="SUPFAM" id="SSF56349">
    <property type="entry name" value="DNA breaking-rejoining enzymes"/>
    <property type="match status" value="1"/>
</dbReference>
<dbReference type="AlphaFoldDB" id="A0A482IRD4"/>
<keyword evidence="1" id="KW-0233">DNA recombination</keyword>
<dbReference type="Proteomes" id="UP000253772">
    <property type="component" value="Chromosome c1"/>
</dbReference>
<evidence type="ECO:0000256" key="1">
    <source>
        <dbReference type="ARBA" id="ARBA00023172"/>
    </source>
</evidence>
<dbReference type="OrthoDB" id="5394387at2"/>
<proteinExistence type="predicted"/>
<gene>
    <name evidence="4" type="ORF">DDF84_014135</name>
</gene>
<accession>A0A482IRD4</accession>
<evidence type="ECO:0000313" key="5">
    <source>
        <dbReference type="Proteomes" id="UP000253772"/>
    </source>
</evidence>